<proteinExistence type="predicted"/>
<gene>
    <name evidence="1" type="ORF">GGR27_003833</name>
</gene>
<protein>
    <submittedName>
        <fullName evidence="1">Uncharacterized protein</fullName>
    </submittedName>
</protein>
<keyword evidence="2" id="KW-1185">Reference proteome</keyword>
<accession>A0ABX0XGN9</accession>
<organism evidence="1 2">
    <name type="scientific">Neolewinella antarctica</name>
    <dbReference type="NCBI Taxonomy" id="442734"/>
    <lineage>
        <taxon>Bacteria</taxon>
        <taxon>Pseudomonadati</taxon>
        <taxon>Bacteroidota</taxon>
        <taxon>Saprospiria</taxon>
        <taxon>Saprospirales</taxon>
        <taxon>Lewinellaceae</taxon>
        <taxon>Neolewinella</taxon>
    </lineage>
</organism>
<evidence type="ECO:0000313" key="2">
    <source>
        <dbReference type="Proteomes" id="UP000770785"/>
    </source>
</evidence>
<dbReference type="Proteomes" id="UP000770785">
    <property type="component" value="Unassembled WGS sequence"/>
</dbReference>
<dbReference type="EMBL" id="JAATJH010000010">
    <property type="protein sequence ID" value="NJC28310.1"/>
    <property type="molecule type" value="Genomic_DNA"/>
</dbReference>
<reference evidence="1 2" key="1">
    <citation type="submission" date="2020-03" db="EMBL/GenBank/DDBJ databases">
        <title>Genomic Encyclopedia of Type Strains, Phase IV (KMG-IV): sequencing the most valuable type-strain genomes for metagenomic binning, comparative biology and taxonomic classification.</title>
        <authorList>
            <person name="Goeker M."/>
        </authorList>
    </citation>
    <scope>NUCLEOTIDE SEQUENCE [LARGE SCALE GENOMIC DNA]</scope>
    <source>
        <strain evidence="1 2">DSM 105096</strain>
    </source>
</reference>
<comment type="caution">
    <text evidence="1">The sequence shown here is derived from an EMBL/GenBank/DDBJ whole genome shotgun (WGS) entry which is preliminary data.</text>
</comment>
<evidence type="ECO:0000313" key="1">
    <source>
        <dbReference type="EMBL" id="NJC28310.1"/>
    </source>
</evidence>
<name>A0ABX0XGN9_9BACT</name>
<sequence length="48" mass="5469">MLRGRGCREDWVAQSAATGVSIFSECEPNPRTFPYEPGTRDRARLQKK</sequence>